<comment type="caution">
    <text evidence="1">The sequence shown here is derived from an EMBL/GenBank/DDBJ whole genome shotgun (WGS) entry which is preliminary data.</text>
</comment>
<gene>
    <name evidence="1" type="ORF">Aca07nite_63690</name>
</gene>
<dbReference type="EMBL" id="BOMF01000118">
    <property type="protein sequence ID" value="GID49094.1"/>
    <property type="molecule type" value="Genomic_DNA"/>
</dbReference>
<name>A0ABQ3WSD6_9ACTN</name>
<sequence>MAARITARTRSHRQRRGLLVAAAAVAGTTAGTAVLLGRTPRVVSDPPAVSPPVSPSVSPLPAPTGTRVPLLFRATWMPAGYAETAREATLPGAPVRQARSWQRGDDVIHLFLHPRTEEELAGRTTSTIGGRRAWLTDNPGQPLQVHLDAAEGMLLGIAVEKAGDRARTAQRIAASIEPDGVSECAVSLAFGWLPGRLAGTVTASLNGTRTDWSESLILESGQGRLDVHLTGEVSTPKGEPVTLRGVPGTVFMGGEIKDCGDAVVPPTDGPPATCRGRVASSARIELGGSRILRVTTWAEVTRDELIRIMNELVVGPEPDVSWLPR</sequence>
<accession>A0ABQ3WSD6</accession>
<reference evidence="1" key="1">
    <citation type="submission" date="2021-01" db="EMBL/GenBank/DDBJ databases">
        <title>Whole genome shotgun sequence of Actinoplanes capillaceus NBRC 16408.</title>
        <authorList>
            <person name="Komaki H."/>
            <person name="Tamura T."/>
        </authorList>
    </citation>
    <scope>NUCLEOTIDE SEQUENCE [LARGE SCALE GENOMIC DNA]</scope>
    <source>
        <strain evidence="1">NBRC 16408</strain>
    </source>
</reference>
<proteinExistence type="predicted"/>
<organism evidence="1">
    <name type="scientific">Actinoplanes campanulatus</name>
    <dbReference type="NCBI Taxonomy" id="113559"/>
    <lineage>
        <taxon>Bacteria</taxon>
        <taxon>Bacillati</taxon>
        <taxon>Actinomycetota</taxon>
        <taxon>Actinomycetes</taxon>
        <taxon>Micromonosporales</taxon>
        <taxon>Micromonosporaceae</taxon>
        <taxon>Actinoplanes</taxon>
    </lineage>
</organism>
<protein>
    <submittedName>
        <fullName evidence="1">Uncharacterized protein</fullName>
    </submittedName>
</protein>
<evidence type="ECO:0000313" key="1">
    <source>
        <dbReference type="EMBL" id="GID49094.1"/>
    </source>
</evidence>